<evidence type="ECO:0000313" key="3">
    <source>
        <dbReference type="EMBL" id="MBB5706799.1"/>
    </source>
</evidence>
<keyword evidence="3" id="KW-0449">Lipoprotein</keyword>
<feature type="region of interest" description="Disordered" evidence="1">
    <location>
        <begin position="24"/>
        <end position="51"/>
    </location>
</feature>
<reference evidence="3 4" key="1">
    <citation type="submission" date="2020-08" db="EMBL/GenBank/DDBJ databases">
        <title>Genomic Encyclopedia of Type Strains, Phase IV (KMG-IV): sequencing the most valuable type-strain genomes for metagenomic binning, comparative biology and taxonomic classification.</title>
        <authorList>
            <person name="Goeker M."/>
        </authorList>
    </citation>
    <scope>NUCLEOTIDE SEQUENCE [LARGE SCALE GENOMIC DNA]</scope>
    <source>
        <strain evidence="3 4">DSM 27163</strain>
    </source>
</reference>
<dbReference type="AlphaFoldDB" id="A0A7W9EQS1"/>
<organism evidence="3 4">
    <name type="scientific">Sphingopyxis panaciterrulae</name>
    <dbReference type="NCBI Taxonomy" id="462372"/>
    <lineage>
        <taxon>Bacteria</taxon>
        <taxon>Pseudomonadati</taxon>
        <taxon>Pseudomonadota</taxon>
        <taxon>Alphaproteobacteria</taxon>
        <taxon>Sphingomonadales</taxon>
        <taxon>Sphingomonadaceae</taxon>
        <taxon>Sphingopyxis</taxon>
    </lineage>
</organism>
<evidence type="ECO:0000256" key="1">
    <source>
        <dbReference type="SAM" id="MobiDB-lite"/>
    </source>
</evidence>
<dbReference type="Proteomes" id="UP000537161">
    <property type="component" value="Unassembled WGS sequence"/>
</dbReference>
<evidence type="ECO:0000256" key="2">
    <source>
        <dbReference type="SAM" id="SignalP"/>
    </source>
</evidence>
<keyword evidence="4" id="KW-1185">Reference proteome</keyword>
<evidence type="ECO:0000313" key="4">
    <source>
        <dbReference type="Proteomes" id="UP000537161"/>
    </source>
</evidence>
<sequence>MRSPLVAPLGVLFLLAACSGQAQTEDKPAQAETTTETAKDDSKLPDTGGDAPIELTAIEKSELLRLDGDHECRFIIKGQPGPALVAKASIGDDELASGAYKISGKVLRVAGSGGFKALDKGMTLSGPGMKLEVARVADGAKNAATLTAARTYGGERSFDGQWSCDA</sequence>
<protein>
    <submittedName>
        <fullName evidence="3">PBP1b-binding outer membrane lipoprotein LpoB</fullName>
    </submittedName>
</protein>
<gene>
    <name evidence="3" type="ORF">FHR21_002158</name>
</gene>
<proteinExistence type="predicted"/>
<comment type="caution">
    <text evidence="3">The sequence shown here is derived from an EMBL/GenBank/DDBJ whole genome shotgun (WGS) entry which is preliminary data.</text>
</comment>
<feature type="signal peptide" evidence="2">
    <location>
        <begin position="1"/>
        <end position="22"/>
    </location>
</feature>
<feature type="chain" id="PRO_5031044521" evidence="2">
    <location>
        <begin position="23"/>
        <end position="166"/>
    </location>
</feature>
<keyword evidence="2" id="KW-0732">Signal</keyword>
<name>A0A7W9EQS1_9SPHN</name>
<dbReference type="PROSITE" id="PS51257">
    <property type="entry name" value="PROKAR_LIPOPROTEIN"/>
    <property type="match status" value="1"/>
</dbReference>
<dbReference type="EMBL" id="JACIJH010000006">
    <property type="protein sequence ID" value="MBB5706799.1"/>
    <property type="molecule type" value="Genomic_DNA"/>
</dbReference>
<accession>A0A7W9EQS1</accession>
<dbReference type="RefSeq" id="WP_184098029.1">
    <property type="nucleotide sequence ID" value="NZ_JACIJH010000006.1"/>
</dbReference>